<proteinExistence type="predicted"/>
<feature type="domain" description="Secretion system C-terminal sorting" evidence="4">
    <location>
        <begin position="475"/>
        <end position="544"/>
    </location>
</feature>
<dbReference type="RefSeq" id="WP_140989939.1">
    <property type="nucleotide sequence ID" value="NZ_VHIQ01000003.1"/>
</dbReference>
<feature type="signal peptide" evidence="3">
    <location>
        <begin position="1"/>
        <end position="17"/>
    </location>
</feature>
<keyword evidence="6" id="KW-1185">Reference proteome</keyword>
<dbReference type="NCBIfam" id="TIGR04183">
    <property type="entry name" value="Por_Secre_tail"/>
    <property type="match status" value="1"/>
</dbReference>
<evidence type="ECO:0000259" key="4">
    <source>
        <dbReference type="Pfam" id="PF18962"/>
    </source>
</evidence>
<dbReference type="InterPro" id="IPR026444">
    <property type="entry name" value="Secre_tail"/>
</dbReference>
<sequence>MKQLYILLLCFSSLSWGQVTIFSENIGTATGTLAIEANTFENSGDPNISFSGNADTRSTSPSDGTYTGASGGRNVFFGTGSGINARDFVISGISTENFSDVTLSFGMNSNANVSLLVEYSTDGTTFTPITFDDVADAGWKLISIPSGVIPSVANLTLRFSKDDGTTYRVDDVVLSGTATMPILSASTSAVSGFSYVVDAGPSSSQSFNVSGANLNGSDVTVSLPGASSFEISSSEVGTYGSAVTLTAFNGSETSIFVRLIEGLTIGEYNDVVTISGGGAEDITVNVSGTVIPNIFLIYEFTTNELTATQFPENVTTSEFQVTGTTPTFGTAQASTWTGSGVPYAQSGQGWEVDNSENAKYFFFTLEADSGFEIDITNISFEWRATANGPSAITVEINGTEISTFDAPGDQTSLFSAPVSFENETQIEVRIKGWLNGSRDNTNGSGILRIDDVRLDGSVEASLSIDDFNSNKGISLYPNPVNQGNVTIQTDLTGNKQIEVYDVNGRQVLKTTTTGNSFNVDNFNAGLYLVRISVDNVSKVSKLIIN</sequence>
<evidence type="ECO:0000256" key="1">
    <source>
        <dbReference type="ARBA" id="ARBA00022729"/>
    </source>
</evidence>
<dbReference type="Pfam" id="PF18962">
    <property type="entry name" value="Por_Secre_tail"/>
    <property type="match status" value="1"/>
</dbReference>
<protein>
    <submittedName>
        <fullName evidence="5">T9SS type A sorting domain-containing protein</fullName>
    </submittedName>
</protein>
<comment type="caution">
    <text evidence="5">The sequence shown here is derived from an EMBL/GenBank/DDBJ whole genome shotgun (WGS) entry which is preliminary data.</text>
</comment>
<accession>A0A506PLG3</accession>
<name>A0A506PLG3_9FLAO</name>
<dbReference type="Proteomes" id="UP000317332">
    <property type="component" value="Unassembled WGS sequence"/>
</dbReference>
<gene>
    <name evidence="5" type="ORF">FJ651_07740</name>
</gene>
<feature type="region of interest" description="Disordered" evidence="2">
    <location>
        <begin position="46"/>
        <end position="67"/>
    </location>
</feature>
<evidence type="ECO:0000256" key="3">
    <source>
        <dbReference type="SAM" id="SignalP"/>
    </source>
</evidence>
<dbReference type="OrthoDB" id="1056765at2"/>
<dbReference type="AlphaFoldDB" id="A0A506PLG3"/>
<feature type="chain" id="PRO_5021339792" evidence="3">
    <location>
        <begin position="18"/>
        <end position="545"/>
    </location>
</feature>
<dbReference type="EMBL" id="VHIQ01000003">
    <property type="protein sequence ID" value="TPV34042.1"/>
    <property type="molecule type" value="Genomic_DNA"/>
</dbReference>
<evidence type="ECO:0000313" key="6">
    <source>
        <dbReference type="Proteomes" id="UP000317332"/>
    </source>
</evidence>
<evidence type="ECO:0000256" key="2">
    <source>
        <dbReference type="SAM" id="MobiDB-lite"/>
    </source>
</evidence>
<reference evidence="5 6" key="1">
    <citation type="submission" date="2019-06" db="EMBL/GenBank/DDBJ databases">
        <title>Flavobacteriaceae Paucihalobacterium erythroidium CWB-1, complete genome.</title>
        <authorList>
            <person name="Wu S."/>
        </authorList>
    </citation>
    <scope>NUCLEOTIDE SEQUENCE [LARGE SCALE GENOMIC DNA]</scope>
    <source>
        <strain evidence="5 6">CWB-1</strain>
    </source>
</reference>
<evidence type="ECO:0000313" key="5">
    <source>
        <dbReference type="EMBL" id="TPV34042.1"/>
    </source>
</evidence>
<organism evidence="5 6">
    <name type="scientific">Paucihalobacter ruber</name>
    <dbReference type="NCBI Taxonomy" id="2567861"/>
    <lineage>
        <taxon>Bacteria</taxon>
        <taxon>Pseudomonadati</taxon>
        <taxon>Bacteroidota</taxon>
        <taxon>Flavobacteriia</taxon>
        <taxon>Flavobacteriales</taxon>
        <taxon>Flavobacteriaceae</taxon>
        <taxon>Paucihalobacter</taxon>
    </lineage>
</organism>
<keyword evidence="1 3" id="KW-0732">Signal</keyword>